<name>A0ABC9NBT4_BACUC</name>
<accession>A0ABC9NBT4</accession>
<reference evidence="1" key="2">
    <citation type="submission" date="2013-11" db="EMBL/GenBank/DDBJ databases">
        <title>Draft genome sequence of Bacteroides uniformis (ATCC 8492).</title>
        <authorList>
            <person name="Sudarsanam P."/>
            <person name="Ley R."/>
            <person name="Guruge J."/>
            <person name="Turnbaugh P.J."/>
            <person name="Mahowald M."/>
            <person name="Liep D."/>
            <person name="Gordon J."/>
        </authorList>
    </citation>
    <scope>NUCLEOTIDE SEQUENCE</scope>
    <source>
        <strain evidence="1">ATCC 8492</strain>
    </source>
</reference>
<keyword evidence="2" id="KW-1185">Reference proteome</keyword>
<organism evidence="1 2">
    <name type="scientific">Bacteroides uniformis (strain ATCC 8492 / DSM 6597 / CCUG 4942 / CIP 103695 / JCM 5828 / KCTC 5204 / NCTC 13054 / VPI 0061)</name>
    <dbReference type="NCBI Taxonomy" id="411479"/>
    <lineage>
        <taxon>Bacteria</taxon>
        <taxon>Pseudomonadati</taxon>
        <taxon>Bacteroidota</taxon>
        <taxon>Bacteroidia</taxon>
        <taxon>Bacteroidales</taxon>
        <taxon>Bacteroidaceae</taxon>
        <taxon>Bacteroides</taxon>
    </lineage>
</organism>
<protein>
    <submittedName>
        <fullName evidence="1">Uncharacterized protein</fullName>
    </submittedName>
</protein>
<comment type="caution">
    <text evidence="1">The sequence shown here is derived from an EMBL/GenBank/DDBJ whole genome shotgun (WGS) entry which is preliminary data.</text>
</comment>
<reference evidence="1" key="1">
    <citation type="submission" date="2007-06" db="EMBL/GenBank/DDBJ databases">
        <authorList>
            <person name="Fulton L."/>
            <person name="Clifton S."/>
            <person name="Fulton B."/>
            <person name="Xu J."/>
            <person name="Minx P."/>
            <person name="Pepin K.H."/>
            <person name="Johnson M."/>
            <person name="Thiruvilangam P."/>
            <person name="Bhonagiri V."/>
            <person name="Nash W.E."/>
            <person name="Mardis E.R."/>
            <person name="Wilson R.K."/>
        </authorList>
    </citation>
    <scope>NUCLEOTIDE SEQUENCE [LARGE SCALE GENOMIC DNA]</scope>
    <source>
        <strain evidence="1">ATCC 8492</strain>
    </source>
</reference>
<sequence>MLYQLSYSGNKLLFTGCKGTSLFEKAKRISVFFRNILVG</sequence>
<evidence type="ECO:0000313" key="1">
    <source>
        <dbReference type="EMBL" id="EDO54064.1"/>
    </source>
</evidence>
<dbReference type="EMBL" id="AAYH02000043">
    <property type="protein sequence ID" value="EDO54064.1"/>
    <property type="molecule type" value="Genomic_DNA"/>
</dbReference>
<evidence type="ECO:0000313" key="2">
    <source>
        <dbReference type="Proteomes" id="UP000004110"/>
    </source>
</evidence>
<dbReference type="Proteomes" id="UP000004110">
    <property type="component" value="Unassembled WGS sequence"/>
</dbReference>
<dbReference type="AlphaFoldDB" id="A0ABC9NBT4"/>
<gene>
    <name evidence="1" type="ORF">BACUNI_02067</name>
</gene>
<proteinExistence type="predicted"/>